<dbReference type="Proteomes" id="UP001162030">
    <property type="component" value="Chromosome"/>
</dbReference>
<proteinExistence type="predicted"/>
<evidence type="ECO:0000313" key="3">
    <source>
        <dbReference type="EMBL" id="CAI8843204.1"/>
    </source>
</evidence>
<dbReference type="RefSeq" id="WP_317964046.1">
    <property type="nucleotide sequence ID" value="NZ_OX458333.1"/>
</dbReference>
<evidence type="ECO:0000256" key="1">
    <source>
        <dbReference type="SAM" id="MobiDB-lite"/>
    </source>
</evidence>
<accession>A0ABN8X7Q3</accession>
<feature type="signal peptide" evidence="2">
    <location>
        <begin position="1"/>
        <end position="26"/>
    </location>
</feature>
<gene>
    <name evidence="3" type="ORF">MSZNOR_2369</name>
</gene>
<name>A0ABN8X7Q3_9GAMM</name>
<reference evidence="3 4" key="1">
    <citation type="submission" date="2023-03" db="EMBL/GenBank/DDBJ databases">
        <authorList>
            <person name="Pearce D."/>
        </authorList>
    </citation>
    <scope>NUCLEOTIDE SEQUENCE [LARGE SCALE GENOMIC DNA]</scope>
    <source>
        <strain evidence="3">Msz</strain>
    </source>
</reference>
<evidence type="ECO:0000313" key="4">
    <source>
        <dbReference type="Proteomes" id="UP001162030"/>
    </source>
</evidence>
<sequence>MQCCNRGFRALAGAILVLGMSATVPAQTASPERVEEVAKRGAEVMPFDLKQTQHVFTKTETGGVQQVVARDSAIAEQIELIRQHLTKISQEFARGDFSDPARIHGENMPGLAELRSAPPGKLRVAYRELPNGAEIAYSSDDPALIAAVHRWFDAQLAEHGPDAMPGHPHGTMHPMHKN</sequence>
<feature type="compositionally biased region" description="Low complexity" evidence="1">
    <location>
        <begin position="164"/>
        <end position="178"/>
    </location>
</feature>
<feature type="chain" id="PRO_5045430697" evidence="2">
    <location>
        <begin position="27"/>
        <end position="178"/>
    </location>
</feature>
<protein>
    <submittedName>
        <fullName evidence="3">Cytochrome c family protein</fullName>
    </submittedName>
</protein>
<dbReference type="EMBL" id="OX458333">
    <property type="protein sequence ID" value="CAI8843204.1"/>
    <property type="molecule type" value="Genomic_DNA"/>
</dbReference>
<evidence type="ECO:0000256" key="2">
    <source>
        <dbReference type="SAM" id="SignalP"/>
    </source>
</evidence>
<feature type="region of interest" description="Disordered" evidence="1">
    <location>
        <begin position="159"/>
        <end position="178"/>
    </location>
</feature>
<organism evidence="3 4">
    <name type="scientific">Methylocaldum szegediense</name>
    <dbReference type="NCBI Taxonomy" id="73780"/>
    <lineage>
        <taxon>Bacteria</taxon>
        <taxon>Pseudomonadati</taxon>
        <taxon>Pseudomonadota</taxon>
        <taxon>Gammaproteobacteria</taxon>
        <taxon>Methylococcales</taxon>
        <taxon>Methylococcaceae</taxon>
        <taxon>Methylocaldum</taxon>
    </lineage>
</organism>
<keyword evidence="2" id="KW-0732">Signal</keyword>
<keyword evidence="4" id="KW-1185">Reference proteome</keyword>